<feature type="region of interest" description="Disordered" evidence="1">
    <location>
        <begin position="44"/>
        <end position="69"/>
    </location>
</feature>
<dbReference type="AlphaFoldDB" id="A0AAV5I7Z4"/>
<feature type="compositionally biased region" description="Acidic residues" evidence="1">
    <location>
        <begin position="123"/>
        <end position="133"/>
    </location>
</feature>
<evidence type="ECO:0000256" key="1">
    <source>
        <dbReference type="SAM" id="MobiDB-lite"/>
    </source>
</evidence>
<organism evidence="3 4">
    <name type="scientific">Rubroshorea leprosula</name>
    <dbReference type="NCBI Taxonomy" id="152421"/>
    <lineage>
        <taxon>Eukaryota</taxon>
        <taxon>Viridiplantae</taxon>
        <taxon>Streptophyta</taxon>
        <taxon>Embryophyta</taxon>
        <taxon>Tracheophyta</taxon>
        <taxon>Spermatophyta</taxon>
        <taxon>Magnoliopsida</taxon>
        <taxon>eudicotyledons</taxon>
        <taxon>Gunneridae</taxon>
        <taxon>Pentapetalae</taxon>
        <taxon>rosids</taxon>
        <taxon>malvids</taxon>
        <taxon>Malvales</taxon>
        <taxon>Dipterocarpaceae</taxon>
        <taxon>Rubroshorea</taxon>
    </lineage>
</organism>
<sequence>MWGPPPAKILSSLLLPIHTLGSSNPRRRFERGFFKPRRWVPVPGFLEEPRNPAPGFESKPGFEEPSRLGFFGPAPVGSLNPSAGYPRLGSLKNPGTQRLGSNLSLGLKNPAGLGSSNPRLELIDEEGKEEEGEREQGTGFEGSHRLGLTIPGSRSRK</sequence>
<evidence type="ECO:0000256" key="2">
    <source>
        <dbReference type="SAM" id="SignalP"/>
    </source>
</evidence>
<protein>
    <submittedName>
        <fullName evidence="3">Uncharacterized protein</fullName>
    </submittedName>
</protein>
<feature type="region of interest" description="Disordered" evidence="1">
    <location>
        <begin position="81"/>
        <end position="157"/>
    </location>
</feature>
<comment type="caution">
    <text evidence="3">The sequence shown here is derived from an EMBL/GenBank/DDBJ whole genome shotgun (WGS) entry which is preliminary data.</text>
</comment>
<evidence type="ECO:0000313" key="4">
    <source>
        <dbReference type="Proteomes" id="UP001054252"/>
    </source>
</evidence>
<feature type="compositionally biased region" description="Polar residues" evidence="1">
    <location>
        <begin position="93"/>
        <end position="104"/>
    </location>
</feature>
<gene>
    <name evidence="3" type="ORF">SLEP1_g10392</name>
</gene>
<feature type="chain" id="PRO_5043461787" evidence="2">
    <location>
        <begin position="22"/>
        <end position="157"/>
    </location>
</feature>
<evidence type="ECO:0000313" key="3">
    <source>
        <dbReference type="EMBL" id="GKU97223.1"/>
    </source>
</evidence>
<keyword evidence="2" id="KW-0732">Signal</keyword>
<proteinExistence type="predicted"/>
<accession>A0AAV5I7Z4</accession>
<name>A0AAV5I7Z4_9ROSI</name>
<feature type="signal peptide" evidence="2">
    <location>
        <begin position="1"/>
        <end position="21"/>
    </location>
</feature>
<keyword evidence="4" id="KW-1185">Reference proteome</keyword>
<dbReference type="Proteomes" id="UP001054252">
    <property type="component" value="Unassembled WGS sequence"/>
</dbReference>
<reference evidence="3 4" key="1">
    <citation type="journal article" date="2021" name="Commun. Biol.">
        <title>The genome of Shorea leprosula (Dipterocarpaceae) highlights the ecological relevance of drought in aseasonal tropical rainforests.</title>
        <authorList>
            <person name="Ng K.K.S."/>
            <person name="Kobayashi M.J."/>
            <person name="Fawcett J.A."/>
            <person name="Hatakeyama M."/>
            <person name="Paape T."/>
            <person name="Ng C.H."/>
            <person name="Ang C.C."/>
            <person name="Tnah L.H."/>
            <person name="Lee C.T."/>
            <person name="Nishiyama T."/>
            <person name="Sese J."/>
            <person name="O'Brien M.J."/>
            <person name="Copetti D."/>
            <person name="Mohd Noor M.I."/>
            <person name="Ong R.C."/>
            <person name="Putra M."/>
            <person name="Sireger I.Z."/>
            <person name="Indrioko S."/>
            <person name="Kosugi Y."/>
            <person name="Izuno A."/>
            <person name="Isagi Y."/>
            <person name="Lee S.L."/>
            <person name="Shimizu K.K."/>
        </authorList>
    </citation>
    <scope>NUCLEOTIDE SEQUENCE [LARGE SCALE GENOMIC DNA]</scope>
    <source>
        <strain evidence="3">214</strain>
    </source>
</reference>
<dbReference type="EMBL" id="BPVZ01000011">
    <property type="protein sequence ID" value="GKU97223.1"/>
    <property type="molecule type" value="Genomic_DNA"/>
</dbReference>